<comment type="caution">
    <text evidence="1">The sequence shown here is derived from an EMBL/GenBank/DDBJ whole genome shotgun (WGS) entry which is preliminary data.</text>
</comment>
<protein>
    <submittedName>
        <fullName evidence="1">Uncharacterized protein</fullName>
    </submittedName>
</protein>
<evidence type="ECO:0000313" key="1">
    <source>
        <dbReference type="EMBL" id="KAH6613416.1"/>
    </source>
</evidence>
<keyword evidence="2" id="KW-1185">Reference proteome</keyword>
<reference evidence="1 2" key="1">
    <citation type="journal article" date="2021" name="Nat. Commun.">
        <title>Genetic determinants of endophytism in the Arabidopsis root mycobiome.</title>
        <authorList>
            <person name="Mesny F."/>
            <person name="Miyauchi S."/>
            <person name="Thiergart T."/>
            <person name="Pickel B."/>
            <person name="Atanasova L."/>
            <person name="Karlsson M."/>
            <person name="Huettel B."/>
            <person name="Barry K.W."/>
            <person name="Haridas S."/>
            <person name="Chen C."/>
            <person name="Bauer D."/>
            <person name="Andreopoulos W."/>
            <person name="Pangilinan J."/>
            <person name="LaButti K."/>
            <person name="Riley R."/>
            <person name="Lipzen A."/>
            <person name="Clum A."/>
            <person name="Drula E."/>
            <person name="Henrissat B."/>
            <person name="Kohler A."/>
            <person name="Grigoriev I.V."/>
            <person name="Martin F.M."/>
            <person name="Hacquard S."/>
        </authorList>
    </citation>
    <scope>NUCLEOTIDE SEQUENCE [LARGE SCALE GENOMIC DNA]</scope>
    <source>
        <strain evidence="1 2">MPI-SDFR-AT-0079</strain>
    </source>
</reference>
<accession>A0ACB7NVV8</accession>
<gene>
    <name evidence="1" type="ORF">F5144DRAFT_403203</name>
</gene>
<sequence>MAEIRDAERKNISLLLQRKDMSTCRLEARCSECFERASCVQSSKASRDTPTSHQTRAISDISGHFVVGDPFVCKGQVFAKEDAAGVFVIRCSANQDMLNAVKGTVRRTRRRRIIASEWKRGTFPTQEFFLIFPLLNNRNTNDGKERKQRCVAEGGIHFYFSVSIPLSNGFQVLFPSFPGDPRVPSPGAESRCKTFALAWQLQSQRTVGHLCQALVGGLLHYGPYIRTPQADGKLGKLSWAN</sequence>
<dbReference type="EMBL" id="JAGIZQ010000008">
    <property type="protein sequence ID" value="KAH6613416.1"/>
    <property type="molecule type" value="Genomic_DNA"/>
</dbReference>
<proteinExistence type="predicted"/>
<name>A0ACB7NVV8_9PEZI</name>
<dbReference type="Proteomes" id="UP000724584">
    <property type="component" value="Unassembled WGS sequence"/>
</dbReference>
<evidence type="ECO:0000313" key="2">
    <source>
        <dbReference type="Proteomes" id="UP000724584"/>
    </source>
</evidence>
<organism evidence="1 2">
    <name type="scientific">Chaetomium tenue</name>
    <dbReference type="NCBI Taxonomy" id="1854479"/>
    <lineage>
        <taxon>Eukaryota</taxon>
        <taxon>Fungi</taxon>
        <taxon>Dikarya</taxon>
        <taxon>Ascomycota</taxon>
        <taxon>Pezizomycotina</taxon>
        <taxon>Sordariomycetes</taxon>
        <taxon>Sordariomycetidae</taxon>
        <taxon>Sordariales</taxon>
        <taxon>Chaetomiaceae</taxon>
        <taxon>Chaetomium</taxon>
    </lineage>
</organism>